<name>A0A8J6KDR2_ELECQ</name>
<dbReference type="Pfam" id="PF00293">
    <property type="entry name" value="NUDIX"/>
    <property type="match status" value="1"/>
</dbReference>
<evidence type="ECO:0000256" key="1">
    <source>
        <dbReference type="ARBA" id="ARBA00001946"/>
    </source>
</evidence>
<dbReference type="GO" id="GO:0046872">
    <property type="term" value="F:metal ion binding"/>
    <property type="evidence" value="ECO:0007669"/>
    <property type="project" value="UniProtKB-KW"/>
</dbReference>
<keyword evidence="5" id="KW-0460">Magnesium</keyword>
<comment type="cofactor">
    <cofactor evidence="1">
        <name>Mg(2+)</name>
        <dbReference type="ChEBI" id="CHEBI:18420"/>
    </cofactor>
</comment>
<dbReference type="EMBL" id="WNTK01000004">
    <property type="protein sequence ID" value="KAG9485119.1"/>
    <property type="molecule type" value="Genomic_DNA"/>
</dbReference>
<keyword evidence="4" id="KW-0378">Hydrolase</keyword>
<dbReference type="EC" id="3.6.1.22" evidence="2"/>
<keyword evidence="3" id="KW-0479">Metal-binding</keyword>
<evidence type="ECO:0000256" key="4">
    <source>
        <dbReference type="ARBA" id="ARBA00022801"/>
    </source>
</evidence>
<dbReference type="InterPro" id="IPR015375">
    <property type="entry name" value="NADH_PPase-like_N"/>
</dbReference>
<evidence type="ECO:0000259" key="10">
    <source>
        <dbReference type="PROSITE" id="PS51462"/>
    </source>
</evidence>
<dbReference type="Proteomes" id="UP000770717">
    <property type="component" value="Unassembled WGS sequence"/>
</dbReference>
<keyword evidence="6" id="KW-0520">NAD</keyword>
<comment type="catalytic activity">
    <reaction evidence="8">
        <text>NAD(+) + H2O = beta-nicotinamide D-ribonucleotide + AMP + 2 H(+)</text>
        <dbReference type="Rhea" id="RHEA:11800"/>
        <dbReference type="ChEBI" id="CHEBI:14649"/>
        <dbReference type="ChEBI" id="CHEBI:15377"/>
        <dbReference type="ChEBI" id="CHEBI:15378"/>
        <dbReference type="ChEBI" id="CHEBI:57540"/>
        <dbReference type="ChEBI" id="CHEBI:456215"/>
        <dbReference type="EC" id="3.6.1.22"/>
    </reaction>
    <physiologicalReaction direction="left-to-right" evidence="8">
        <dbReference type="Rhea" id="RHEA:11801"/>
    </physiologicalReaction>
</comment>
<gene>
    <name evidence="11" type="ORF">GDO78_008294</name>
</gene>
<evidence type="ECO:0000256" key="3">
    <source>
        <dbReference type="ARBA" id="ARBA00022723"/>
    </source>
</evidence>
<evidence type="ECO:0000256" key="8">
    <source>
        <dbReference type="ARBA" id="ARBA00049196"/>
    </source>
</evidence>
<evidence type="ECO:0000256" key="9">
    <source>
        <dbReference type="ARBA" id="ARBA00049264"/>
    </source>
</evidence>
<feature type="domain" description="Nudix hydrolase" evidence="10">
    <location>
        <begin position="149"/>
        <end position="280"/>
    </location>
</feature>
<dbReference type="Gene3D" id="3.90.79.20">
    <property type="match status" value="1"/>
</dbReference>
<proteinExistence type="predicted"/>
<evidence type="ECO:0000313" key="11">
    <source>
        <dbReference type="EMBL" id="KAG9485119.1"/>
    </source>
</evidence>
<protein>
    <recommendedName>
        <fullName evidence="2">NAD(+) diphosphatase</fullName>
        <ecNumber evidence="2">3.6.1.22</ecNumber>
    </recommendedName>
</protein>
<evidence type="ECO:0000256" key="7">
    <source>
        <dbReference type="ARBA" id="ARBA00047501"/>
    </source>
</evidence>
<dbReference type="GO" id="GO:0016787">
    <property type="term" value="F:hydrolase activity"/>
    <property type="evidence" value="ECO:0007669"/>
    <property type="project" value="UniProtKB-KW"/>
</dbReference>
<dbReference type="InterPro" id="IPR049734">
    <property type="entry name" value="NudC-like_C"/>
</dbReference>
<evidence type="ECO:0000256" key="5">
    <source>
        <dbReference type="ARBA" id="ARBA00022842"/>
    </source>
</evidence>
<dbReference type="Gene3D" id="3.90.79.10">
    <property type="entry name" value="Nucleoside Triphosphate Pyrophosphohydrolase"/>
    <property type="match status" value="1"/>
</dbReference>
<organism evidence="11 12">
    <name type="scientific">Eleutherodactylus coqui</name>
    <name type="common">Puerto Rican coqui</name>
    <dbReference type="NCBI Taxonomy" id="57060"/>
    <lineage>
        <taxon>Eukaryota</taxon>
        <taxon>Metazoa</taxon>
        <taxon>Chordata</taxon>
        <taxon>Craniata</taxon>
        <taxon>Vertebrata</taxon>
        <taxon>Euteleostomi</taxon>
        <taxon>Amphibia</taxon>
        <taxon>Batrachia</taxon>
        <taxon>Anura</taxon>
        <taxon>Neobatrachia</taxon>
        <taxon>Hyloidea</taxon>
        <taxon>Eleutherodactylidae</taxon>
        <taxon>Eleutherodactylinae</taxon>
        <taxon>Eleutherodactylus</taxon>
        <taxon>Eleutherodactylus</taxon>
    </lineage>
</organism>
<dbReference type="Pfam" id="PF09296">
    <property type="entry name" value="NUDIX-like"/>
    <property type="match status" value="1"/>
</dbReference>
<reference evidence="11" key="1">
    <citation type="thesis" date="2020" institute="ProQuest LLC" country="789 East Eisenhower Parkway, Ann Arbor, MI, USA">
        <title>Comparative Genomics and Chromosome Evolution.</title>
        <authorList>
            <person name="Mudd A.B."/>
        </authorList>
    </citation>
    <scope>NUCLEOTIDE SEQUENCE</scope>
    <source>
        <strain evidence="11">HN-11 Male</strain>
        <tissue evidence="11">Kidney and liver</tissue>
    </source>
</reference>
<dbReference type="AlphaFoldDB" id="A0A8J6KDR2"/>
<dbReference type="PROSITE" id="PS51462">
    <property type="entry name" value="NUDIX"/>
    <property type="match status" value="1"/>
</dbReference>
<keyword evidence="12" id="KW-1185">Reference proteome</keyword>
<evidence type="ECO:0000256" key="2">
    <source>
        <dbReference type="ARBA" id="ARBA00012381"/>
    </source>
</evidence>
<comment type="caution">
    <text evidence="11">The sequence shown here is derived from an EMBL/GenBank/DDBJ whole genome shotgun (WGS) entry which is preliminary data.</text>
</comment>
<evidence type="ECO:0000256" key="6">
    <source>
        <dbReference type="ARBA" id="ARBA00023027"/>
    </source>
</evidence>
<dbReference type="SUPFAM" id="SSF55811">
    <property type="entry name" value="Nudix"/>
    <property type="match status" value="1"/>
</dbReference>
<accession>A0A8J6KDR2</accession>
<sequence>MKKSSATAVAEDRDFLCMLSMGPPLLPLARLTTSFLFELKENDDVCRKALKSGLFYLFHNLSPLLRKSGNGFCAPAVSGPDLLQVLSRCGKDQFNLEDSVLIGCSDSSIAQFALDLGSFEKSALEEEFSGNFTDFRTAVVKVEIEDGSLLPRARSLLHWHDSHQYCSKSGRPTQKNVSGSKRVCQSNGMIYYPQMLEETVRREVAEEVGLEVDSIRYSGSQHWPFPDSSLMLACQTTAKDDKLSINRAEIEDARWFTLEEVVEALQVKMTPSKLPDGTLPVWVPPKFAIAHQLIQEWVKEQRGLHGS</sequence>
<dbReference type="InterPro" id="IPR015797">
    <property type="entry name" value="NUDIX_hydrolase-like_dom_sf"/>
</dbReference>
<dbReference type="CDD" id="cd03429">
    <property type="entry name" value="NUDIX_NADH_pyrophosphatase_Nudt13"/>
    <property type="match status" value="1"/>
</dbReference>
<dbReference type="InterPro" id="IPR000086">
    <property type="entry name" value="NUDIX_hydrolase_dom"/>
</dbReference>
<dbReference type="OrthoDB" id="10249612at2759"/>
<comment type="catalytic activity">
    <reaction evidence="9">
        <text>NADH + H2O = reduced beta-nicotinamide D-ribonucleotide + AMP + 2 H(+)</text>
        <dbReference type="Rhea" id="RHEA:48868"/>
        <dbReference type="ChEBI" id="CHEBI:15377"/>
        <dbReference type="ChEBI" id="CHEBI:15378"/>
        <dbReference type="ChEBI" id="CHEBI:57945"/>
        <dbReference type="ChEBI" id="CHEBI:90832"/>
        <dbReference type="ChEBI" id="CHEBI:456215"/>
        <dbReference type="EC" id="3.6.1.22"/>
    </reaction>
    <physiologicalReaction direction="left-to-right" evidence="9">
        <dbReference type="Rhea" id="RHEA:48869"/>
    </physiologicalReaction>
</comment>
<dbReference type="PANTHER" id="PTHR11383">
    <property type="entry name" value="NUCLEOSIDE DIPHOSPHATE-LINKED MOIETY X MOTIF 13"/>
    <property type="match status" value="1"/>
</dbReference>
<evidence type="ECO:0000313" key="12">
    <source>
        <dbReference type="Proteomes" id="UP000770717"/>
    </source>
</evidence>
<comment type="catalytic activity">
    <reaction evidence="7">
        <text>NADPH + H2O = reduced beta-nicotinamide D-ribonucleotide + adenosine 2',5'-bisphosphate + 2 H(+)</text>
        <dbReference type="Rhea" id="RHEA:60820"/>
        <dbReference type="ChEBI" id="CHEBI:15377"/>
        <dbReference type="ChEBI" id="CHEBI:15378"/>
        <dbReference type="ChEBI" id="CHEBI:57783"/>
        <dbReference type="ChEBI" id="CHEBI:90832"/>
        <dbReference type="ChEBI" id="CHEBI:194156"/>
    </reaction>
    <physiologicalReaction direction="left-to-right" evidence="7">
        <dbReference type="Rhea" id="RHEA:60821"/>
    </physiologicalReaction>
</comment>
<dbReference type="PANTHER" id="PTHR11383:SF3">
    <property type="entry name" value="NAD(P)H PYROPHOSPHATASE NUDT13, MITOCHONDRIAL"/>
    <property type="match status" value="1"/>
</dbReference>